<feature type="transmembrane region" description="Helical" evidence="2">
    <location>
        <begin position="94"/>
        <end position="114"/>
    </location>
</feature>
<dbReference type="OrthoDB" id="182417at2"/>
<dbReference type="STRING" id="1261640.BHK98_06340"/>
<comment type="subcellular location">
    <subcellularLocation>
        <location evidence="1">Cell membrane</location>
        <topology evidence="1">Multi-pass membrane protein</topology>
    </subcellularLocation>
</comment>
<dbReference type="Proteomes" id="UP000187404">
    <property type="component" value="Unassembled WGS sequence"/>
</dbReference>
<feature type="transmembrane region" description="Helical" evidence="2">
    <location>
        <begin position="405"/>
        <end position="426"/>
    </location>
</feature>
<dbReference type="SUPFAM" id="SSF103473">
    <property type="entry name" value="MFS general substrate transporter"/>
    <property type="match status" value="1"/>
</dbReference>
<dbReference type="GO" id="GO:0022857">
    <property type="term" value="F:transmembrane transporter activity"/>
    <property type="evidence" value="ECO:0007669"/>
    <property type="project" value="InterPro"/>
</dbReference>
<dbReference type="EMBL" id="MJIE01000001">
    <property type="protein sequence ID" value="OLR55717.1"/>
    <property type="molecule type" value="Genomic_DNA"/>
</dbReference>
<feature type="transmembrane region" description="Helical" evidence="2">
    <location>
        <begin position="287"/>
        <end position="305"/>
    </location>
</feature>
<dbReference type="Gene3D" id="1.20.1250.20">
    <property type="entry name" value="MFS general substrate transporter like domains"/>
    <property type="match status" value="2"/>
</dbReference>
<feature type="transmembrane region" description="Helical" evidence="2">
    <location>
        <begin position="21"/>
        <end position="39"/>
    </location>
</feature>
<keyword evidence="2" id="KW-0812">Transmembrane</keyword>
<dbReference type="RefSeq" id="WP_075712707.1">
    <property type="nucleotide sequence ID" value="NZ_MJIE01000001.1"/>
</dbReference>
<feature type="transmembrane region" description="Helical" evidence="2">
    <location>
        <begin position="120"/>
        <end position="146"/>
    </location>
</feature>
<evidence type="ECO:0000313" key="4">
    <source>
        <dbReference type="Proteomes" id="UP000187404"/>
    </source>
</evidence>
<feature type="transmembrane region" description="Helical" evidence="2">
    <location>
        <begin position="167"/>
        <end position="185"/>
    </location>
</feature>
<feature type="transmembrane region" description="Helical" evidence="2">
    <location>
        <begin position="69"/>
        <end position="87"/>
    </location>
</feature>
<dbReference type="InterPro" id="IPR050327">
    <property type="entry name" value="Proton-linked_MCT"/>
</dbReference>
<sequence length="445" mass="48317">MSDNNVKLQSENTRADFGKGWLIIFYCMIMFWFLIGYSIDGQNIVIEAFAGAHWKALGYASQTALHARLLDMAFYAGLIGVVAYFIIGRICVKIGARALSAIFLGLAGASYIYYGASQTVFSYFIGLTLVTIFINGAAYIGGGNLVTQWFPKKKGLANGFTTMGHNLGSALYVPLISALIGGLGMAAGMRVMGIVGIVVAIIGYIVIRNTPQERGVYPDNVSKEVYEAEYADMSSENTSRWTVASLLKTPEMWVVAIIIGINQLVTTGVMSQMVSRNIELGFTPTKAVFMMTVCALVGLAGSYGFGFIDQKLGVKTAVRAFLIWYIIALAVNYILNNQLGGYICVAMVGVAIGAAANFMTSLPASVFGRHNFDLVYSIYFPIMEIVLMLNYKINSLALTITGSLRGAYIVFIVLLAVNIILISVLNTRKYNLDYAKEDSITGKEA</sequence>
<dbReference type="InterPro" id="IPR036259">
    <property type="entry name" value="MFS_trans_sf"/>
</dbReference>
<feature type="transmembrane region" description="Helical" evidence="2">
    <location>
        <begin position="340"/>
        <end position="362"/>
    </location>
</feature>
<dbReference type="InterPro" id="IPR011701">
    <property type="entry name" value="MFS"/>
</dbReference>
<organism evidence="3 4">
    <name type="scientific">Hornefia porci</name>
    <dbReference type="NCBI Taxonomy" id="2652292"/>
    <lineage>
        <taxon>Bacteria</taxon>
        <taxon>Bacillati</taxon>
        <taxon>Bacillota</taxon>
        <taxon>Clostridia</taxon>
        <taxon>Peptostreptococcales</taxon>
        <taxon>Anaerovoracaceae</taxon>
        <taxon>Hornefia</taxon>
    </lineage>
</organism>
<accession>A0A1Q9JHV9</accession>
<evidence type="ECO:0000313" key="3">
    <source>
        <dbReference type="EMBL" id="OLR55717.1"/>
    </source>
</evidence>
<keyword evidence="2" id="KW-0472">Membrane</keyword>
<reference evidence="3 4" key="1">
    <citation type="journal article" date="2016" name="Appl. Environ. Microbiol.">
        <title>Function and Phylogeny of Bacterial Butyryl Coenzyme A:Acetate Transferases and Their Diversity in the Proximal Colon of Swine.</title>
        <authorList>
            <person name="Trachsel J."/>
            <person name="Bayles D.O."/>
            <person name="Looft T."/>
            <person name="Levine U.Y."/>
            <person name="Allen H.K."/>
        </authorList>
    </citation>
    <scope>NUCLEOTIDE SEQUENCE [LARGE SCALE GENOMIC DNA]</scope>
    <source>
        <strain evidence="3 4">68-3-10</strain>
    </source>
</reference>
<dbReference type="Pfam" id="PF07690">
    <property type="entry name" value="MFS_1"/>
    <property type="match status" value="1"/>
</dbReference>
<evidence type="ECO:0000256" key="2">
    <source>
        <dbReference type="SAM" id="Phobius"/>
    </source>
</evidence>
<keyword evidence="2" id="KW-1133">Transmembrane helix</keyword>
<dbReference type="AlphaFoldDB" id="A0A1Q9JHV9"/>
<evidence type="ECO:0000256" key="1">
    <source>
        <dbReference type="ARBA" id="ARBA00004651"/>
    </source>
</evidence>
<name>A0A1Q9JHV9_9FIRM</name>
<dbReference type="GO" id="GO:0005886">
    <property type="term" value="C:plasma membrane"/>
    <property type="evidence" value="ECO:0007669"/>
    <property type="project" value="UniProtKB-SubCell"/>
</dbReference>
<keyword evidence="4" id="KW-1185">Reference proteome</keyword>
<feature type="transmembrane region" description="Helical" evidence="2">
    <location>
        <begin position="253"/>
        <end position="275"/>
    </location>
</feature>
<proteinExistence type="predicted"/>
<feature type="transmembrane region" description="Helical" evidence="2">
    <location>
        <begin position="374"/>
        <end position="393"/>
    </location>
</feature>
<dbReference type="PANTHER" id="PTHR11360">
    <property type="entry name" value="MONOCARBOXYLATE TRANSPORTER"/>
    <property type="match status" value="1"/>
</dbReference>
<gene>
    <name evidence="3" type="ORF">BHK98_06340</name>
</gene>
<protein>
    <submittedName>
        <fullName evidence="3">MFS transporter permease</fullName>
    </submittedName>
</protein>
<feature type="transmembrane region" description="Helical" evidence="2">
    <location>
        <begin position="191"/>
        <end position="207"/>
    </location>
</feature>
<comment type="caution">
    <text evidence="3">The sequence shown here is derived from an EMBL/GenBank/DDBJ whole genome shotgun (WGS) entry which is preliminary data.</text>
</comment>
<feature type="transmembrane region" description="Helical" evidence="2">
    <location>
        <begin position="317"/>
        <end position="334"/>
    </location>
</feature>